<dbReference type="Proteomes" id="UP000031202">
    <property type="component" value="Unassembled WGS sequence"/>
</dbReference>
<dbReference type="EMBL" id="JWSZ01000011">
    <property type="protein sequence ID" value="KIC57776.1"/>
    <property type="molecule type" value="Genomic_DNA"/>
</dbReference>
<evidence type="ECO:0000256" key="6">
    <source>
        <dbReference type="PIRNR" id="PIRNR000535"/>
    </source>
</evidence>
<comment type="similarity">
    <text evidence="1">Belongs to the carbohydrate kinase PfkB family.</text>
</comment>
<dbReference type="SUPFAM" id="SSF53613">
    <property type="entry name" value="Ribokinase-like"/>
    <property type="match status" value="1"/>
</dbReference>
<evidence type="ECO:0000313" key="8">
    <source>
        <dbReference type="EMBL" id="KIC57776.1"/>
    </source>
</evidence>
<evidence type="ECO:0000256" key="3">
    <source>
        <dbReference type="ARBA" id="ARBA00022741"/>
    </source>
</evidence>
<evidence type="ECO:0000313" key="9">
    <source>
        <dbReference type="Proteomes" id="UP000031202"/>
    </source>
</evidence>
<dbReference type="AlphaFoldDB" id="A0A0B4CTW0"/>
<dbReference type="GO" id="GO:0005524">
    <property type="term" value="F:ATP binding"/>
    <property type="evidence" value="ECO:0007669"/>
    <property type="project" value="UniProtKB-KW"/>
</dbReference>
<reference evidence="8 9" key="1">
    <citation type="submission" date="2014-12" db="EMBL/GenBank/DDBJ databases">
        <title>Genome sequencing of Microbacterium hominis TPW29.</title>
        <authorList>
            <person name="Tan P.W."/>
            <person name="Chan K.-G."/>
        </authorList>
    </citation>
    <scope>NUCLEOTIDE SEQUENCE [LARGE SCALE GENOMIC DNA]</scope>
    <source>
        <strain evidence="8 9">TPW29</strain>
    </source>
</reference>
<dbReference type="PANTHER" id="PTHR46566">
    <property type="entry name" value="1-PHOSPHOFRUCTOKINASE-RELATED"/>
    <property type="match status" value="1"/>
</dbReference>
<evidence type="ECO:0000256" key="5">
    <source>
        <dbReference type="ARBA" id="ARBA00022840"/>
    </source>
</evidence>
<keyword evidence="4 8" id="KW-0418">Kinase</keyword>
<keyword evidence="2 6" id="KW-0808">Transferase</keyword>
<dbReference type="GO" id="GO:0008443">
    <property type="term" value="F:phosphofructokinase activity"/>
    <property type="evidence" value="ECO:0007669"/>
    <property type="project" value="TreeGrafter"/>
</dbReference>
<protein>
    <submittedName>
        <fullName evidence="8">1-phosphofructokinase</fullName>
    </submittedName>
</protein>
<feature type="domain" description="Carbohydrate kinase PfkB" evidence="7">
    <location>
        <begin position="20"/>
        <end position="301"/>
    </location>
</feature>
<dbReference type="GO" id="GO:0005829">
    <property type="term" value="C:cytosol"/>
    <property type="evidence" value="ECO:0007669"/>
    <property type="project" value="TreeGrafter"/>
</dbReference>
<evidence type="ECO:0000259" key="7">
    <source>
        <dbReference type="Pfam" id="PF00294"/>
    </source>
</evidence>
<dbReference type="PANTHER" id="PTHR46566:SF5">
    <property type="entry name" value="1-PHOSPHOFRUCTOKINASE"/>
    <property type="match status" value="1"/>
</dbReference>
<dbReference type="Gene3D" id="3.40.1190.20">
    <property type="match status" value="1"/>
</dbReference>
<dbReference type="InterPro" id="IPR011611">
    <property type="entry name" value="PfkB_dom"/>
</dbReference>
<dbReference type="InterPro" id="IPR002173">
    <property type="entry name" value="Carboh/pur_kinase_PfkB_CS"/>
</dbReference>
<comment type="caution">
    <text evidence="8">The sequence shown here is derived from an EMBL/GenBank/DDBJ whole genome shotgun (WGS) entry which is preliminary data.</text>
</comment>
<sequence>MIVTLTANPSLDRTVTLADALRAGEVQSALSVREDAGGKGINVTRVLAGSGVATRAVLPLDADDPFAAVLRSAHVPVLAVPLPGVARANLTLTDREGVTTKINLPGVTRTAEDAATLIDATVRASAGADWLVLAGSLPPGLAEDFYVEVIGAVRAAGASAPRVAVDTSGAALRAVVERGLPDLIKPNDEELVELAGVALDADLPLPEAVLAVARELVPARVGAAFVTLGGDGAVLVDADGAWFGTPPPTRVRSTVGAGDSSLAGFLLADVAGAAPDERVRSGIRYGSAAAALPGTQAPTPTDLLPGDVPVRSLAL</sequence>
<dbReference type="NCBIfam" id="TIGR03168">
    <property type="entry name" value="1-PFK"/>
    <property type="match status" value="1"/>
</dbReference>
<gene>
    <name evidence="8" type="ORF">RM52_08395</name>
</gene>
<dbReference type="PIRSF" id="PIRSF000535">
    <property type="entry name" value="1PFK/6PFK/LacC"/>
    <property type="match status" value="1"/>
</dbReference>
<evidence type="ECO:0000256" key="1">
    <source>
        <dbReference type="ARBA" id="ARBA00010688"/>
    </source>
</evidence>
<organism evidence="8 9">
    <name type="scientific">Microbacterium hominis</name>
    <dbReference type="NCBI Taxonomy" id="162426"/>
    <lineage>
        <taxon>Bacteria</taxon>
        <taxon>Bacillati</taxon>
        <taxon>Actinomycetota</taxon>
        <taxon>Actinomycetes</taxon>
        <taxon>Micrococcales</taxon>
        <taxon>Microbacteriaceae</taxon>
        <taxon>Microbacterium</taxon>
    </lineage>
</organism>
<keyword evidence="3" id="KW-0547">Nucleotide-binding</keyword>
<dbReference type="InterPro" id="IPR017583">
    <property type="entry name" value="Tagatose/fructose_Pkinase"/>
</dbReference>
<accession>A0A0B4CTW0</accession>
<keyword evidence="5" id="KW-0067">ATP-binding</keyword>
<evidence type="ECO:0000256" key="2">
    <source>
        <dbReference type="ARBA" id="ARBA00022679"/>
    </source>
</evidence>
<name>A0A0B4CTW0_9MICO</name>
<dbReference type="PROSITE" id="PS00584">
    <property type="entry name" value="PFKB_KINASES_2"/>
    <property type="match status" value="1"/>
</dbReference>
<dbReference type="RefSeq" id="WP_039415868.1">
    <property type="nucleotide sequence ID" value="NZ_JWSZ01000011.1"/>
</dbReference>
<proteinExistence type="inferred from homology"/>
<dbReference type="CDD" id="cd01164">
    <property type="entry name" value="FruK_PfkB_like"/>
    <property type="match status" value="1"/>
</dbReference>
<dbReference type="Pfam" id="PF00294">
    <property type="entry name" value="PfkB"/>
    <property type="match status" value="1"/>
</dbReference>
<evidence type="ECO:0000256" key="4">
    <source>
        <dbReference type="ARBA" id="ARBA00022777"/>
    </source>
</evidence>
<dbReference type="InterPro" id="IPR029056">
    <property type="entry name" value="Ribokinase-like"/>
</dbReference>